<dbReference type="GO" id="GO:0050178">
    <property type="term" value="F:phenylpyruvate tautomerase activity"/>
    <property type="evidence" value="ECO:0007669"/>
    <property type="project" value="UniProtKB-EC"/>
</dbReference>
<evidence type="ECO:0000256" key="6">
    <source>
        <dbReference type="ARBA" id="ARBA00036735"/>
    </source>
</evidence>
<evidence type="ECO:0000256" key="4">
    <source>
        <dbReference type="ARBA" id="ARBA00022525"/>
    </source>
</evidence>
<evidence type="ECO:0000256" key="8">
    <source>
        <dbReference type="ARBA" id="ARBA00038932"/>
    </source>
</evidence>
<dbReference type="SUPFAM" id="SSF55331">
    <property type="entry name" value="Tautomerase/MIF"/>
    <property type="match status" value="1"/>
</dbReference>
<feature type="compositionally biased region" description="Basic and acidic residues" evidence="13">
    <location>
        <begin position="61"/>
        <end position="70"/>
    </location>
</feature>
<evidence type="ECO:0000256" key="11">
    <source>
        <dbReference type="ARBA" id="ARBA00041912"/>
    </source>
</evidence>
<dbReference type="InterPro" id="IPR014347">
    <property type="entry name" value="Tautomerase/MIF_sf"/>
</dbReference>
<sequence>MERANSPAPRRPLSPAESSRLSTASPQPGPTRPAPPPNLPLAKRRLKSTMRRSSLEPVIEGETKILRDARQAQPADGARLARPQSTLDPAEQRHTRFEDGVRAAYTPTWSPKDLVRGESVVLAEVKTNVMVTNEYTFITGLSTHLSVRYSRPVSSIVVTLQHGVCMLLGGSFEPAYTIAISALPCQVQMTTNKRNVALLQAHLLQALRVPPTRGFVRFVPVPEECSSRGGKTVAGEIAALVASGSEQGHRMPRRGSIKSGYTDNDKSLALRRPASPSAMDASTLSSRSSRREHPPGRAPSVTPAQGNGGFDKSSEPRSVKMTKRKSFIYGLLRRSPKSEKSASSRTSL</sequence>
<dbReference type="Gene3D" id="3.30.429.10">
    <property type="entry name" value="Macrophage Migration Inhibitory Factor"/>
    <property type="match status" value="1"/>
</dbReference>
<dbReference type="STRING" id="94208.A0A2S4L458"/>
<dbReference type="EMBL" id="PKSG01000274">
    <property type="protein sequence ID" value="POR37188.1"/>
    <property type="molecule type" value="Genomic_DNA"/>
</dbReference>
<name>A0A2S4L458_9HYPO</name>
<evidence type="ECO:0000313" key="14">
    <source>
        <dbReference type="EMBL" id="POR37188.1"/>
    </source>
</evidence>
<evidence type="ECO:0000256" key="7">
    <source>
        <dbReference type="ARBA" id="ARBA00036823"/>
    </source>
</evidence>
<proteinExistence type="inferred from homology"/>
<gene>
    <name evidence="14" type="ORF">TPAR_02668</name>
</gene>
<dbReference type="OrthoDB" id="255819at2759"/>
<accession>A0A2S4L458</accession>
<comment type="similarity">
    <text evidence="2">Belongs to the MIF family.</text>
</comment>
<dbReference type="InterPro" id="IPR001398">
    <property type="entry name" value="Macrophage_inhib_fac"/>
</dbReference>
<keyword evidence="15" id="KW-1185">Reference proteome</keyword>
<reference evidence="14 15" key="1">
    <citation type="submission" date="2018-01" db="EMBL/GenBank/DDBJ databases">
        <title>Harnessing the power of phylogenomics to disentangle the directionality and signatures of interkingdom host jumping in the parasitic fungal genus Tolypocladium.</title>
        <authorList>
            <person name="Quandt C.A."/>
            <person name="Patterson W."/>
            <person name="Spatafora J.W."/>
        </authorList>
    </citation>
    <scope>NUCLEOTIDE SEQUENCE [LARGE SCALE GENOMIC DNA]</scope>
    <source>
        <strain evidence="14 15">NRBC 100945</strain>
    </source>
</reference>
<evidence type="ECO:0000256" key="3">
    <source>
        <dbReference type="ARBA" id="ARBA00022514"/>
    </source>
</evidence>
<organism evidence="14 15">
    <name type="scientific">Tolypocladium paradoxum</name>
    <dbReference type="NCBI Taxonomy" id="94208"/>
    <lineage>
        <taxon>Eukaryota</taxon>
        <taxon>Fungi</taxon>
        <taxon>Dikarya</taxon>
        <taxon>Ascomycota</taxon>
        <taxon>Pezizomycotina</taxon>
        <taxon>Sordariomycetes</taxon>
        <taxon>Hypocreomycetidae</taxon>
        <taxon>Hypocreales</taxon>
        <taxon>Ophiocordycipitaceae</taxon>
        <taxon>Tolypocladium</taxon>
    </lineage>
</organism>
<dbReference type="GO" id="GO:0005576">
    <property type="term" value="C:extracellular region"/>
    <property type="evidence" value="ECO:0007669"/>
    <property type="project" value="UniProtKB-SubCell"/>
</dbReference>
<dbReference type="Pfam" id="PF01187">
    <property type="entry name" value="MIF"/>
    <property type="match status" value="1"/>
</dbReference>
<feature type="compositionally biased region" description="Pro residues" evidence="13">
    <location>
        <begin position="27"/>
        <end position="39"/>
    </location>
</feature>
<keyword evidence="5" id="KW-0413">Isomerase</keyword>
<evidence type="ECO:0000256" key="2">
    <source>
        <dbReference type="ARBA" id="ARBA00005851"/>
    </source>
</evidence>
<evidence type="ECO:0000256" key="9">
    <source>
        <dbReference type="ARBA" id="ARBA00039086"/>
    </source>
</evidence>
<evidence type="ECO:0000256" key="12">
    <source>
        <dbReference type="ARBA" id="ARBA00042730"/>
    </source>
</evidence>
<evidence type="ECO:0000256" key="5">
    <source>
        <dbReference type="ARBA" id="ARBA00023235"/>
    </source>
</evidence>
<evidence type="ECO:0000256" key="1">
    <source>
        <dbReference type="ARBA" id="ARBA00004613"/>
    </source>
</evidence>
<feature type="region of interest" description="Disordered" evidence="13">
    <location>
        <begin position="243"/>
        <end position="348"/>
    </location>
</feature>
<dbReference type="PANTHER" id="PTHR11954:SF6">
    <property type="entry name" value="MACROPHAGE MIGRATION INHIBITORY FACTOR"/>
    <property type="match status" value="1"/>
</dbReference>
<comment type="caution">
    <text evidence="14">The sequence shown here is derived from an EMBL/GenBank/DDBJ whole genome shotgun (WGS) entry which is preliminary data.</text>
</comment>
<comment type="catalytic activity">
    <reaction evidence="6">
        <text>3-phenylpyruvate = enol-phenylpyruvate</text>
        <dbReference type="Rhea" id="RHEA:17097"/>
        <dbReference type="ChEBI" id="CHEBI:16815"/>
        <dbReference type="ChEBI" id="CHEBI:18005"/>
        <dbReference type="EC" id="5.3.2.1"/>
    </reaction>
</comment>
<keyword evidence="4" id="KW-0964">Secreted</keyword>
<dbReference type="Proteomes" id="UP000237481">
    <property type="component" value="Unassembled WGS sequence"/>
</dbReference>
<evidence type="ECO:0000256" key="10">
    <source>
        <dbReference type="ARBA" id="ARBA00041631"/>
    </source>
</evidence>
<dbReference type="EC" id="5.3.3.12" evidence="8"/>
<keyword evidence="3" id="KW-0202">Cytokine</keyword>
<dbReference type="AlphaFoldDB" id="A0A2S4L458"/>
<comment type="catalytic activity">
    <reaction evidence="7">
        <text>L-dopachrome = 5,6-dihydroxyindole-2-carboxylate</text>
        <dbReference type="Rhea" id="RHEA:13041"/>
        <dbReference type="ChEBI" id="CHEBI:16875"/>
        <dbReference type="ChEBI" id="CHEBI:57509"/>
        <dbReference type="EC" id="5.3.3.12"/>
    </reaction>
</comment>
<dbReference type="EC" id="5.3.2.1" evidence="9"/>
<dbReference type="GO" id="GO:0004167">
    <property type="term" value="F:dopachrome isomerase activity"/>
    <property type="evidence" value="ECO:0007669"/>
    <property type="project" value="UniProtKB-EC"/>
</dbReference>
<evidence type="ECO:0000313" key="15">
    <source>
        <dbReference type="Proteomes" id="UP000237481"/>
    </source>
</evidence>
<protein>
    <recommendedName>
        <fullName evidence="12">L-dopachrome isomerase</fullName>
        <ecNumber evidence="9">5.3.2.1</ecNumber>
        <ecNumber evidence="8">5.3.3.12</ecNumber>
    </recommendedName>
    <alternativeName>
        <fullName evidence="10">L-dopachrome tautomerase</fullName>
    </alternativeName>
    <alternativeName>
        <fullName evidence="11">Phenylpyruvate tautomerase</fullName>
    </alternativeName>
</protein>
<comment type="subcellular location">
    <subcellularLocation>
        <location evidence="1">Secreted</location>
    </subcellularLocation>
</comment>
<dbReference type="PANTHER" id="PTHR11954">
    <property type="entry name" value="D-DOPACHROME DECARBOXYLASE"/>
    <property type="match status" value="1"/>
</dbReference>
<feature type="region of interest" description="Disordered" evidence="13">
    <location>
        <begin position="1"/>
        <end position="96"/>
    </location>
</feature>
<evidence type="ECO:0000256" key="13">
    <source>
        <dbReference type="SAM" id="MobiDB-lite"/>
    </source>
</evidence>